<feature type="compositionally biased region" description="Acidic residues" evidence="5">
    <location>
        <begin position="209"/>
        <end position="223"/>
    </location>
</feature>
<keyword evidence="3 7" id="KW-0732">Signal</keyword>
<keyword evidence="4" id="KW-0572">Peptidoglycan-anchor</keyword>
<evidence type="ECO:0000259" key="8">
    <source>
        <dbReference type="PROSITE" id="PS50847"/>
    </source>
</evidence>
<feature type="compositionally biased region" description="Basic and acidic residues" evidence="5">
    <location>
        <begin position="48"/>
        <end position="61"/>
    </location>
</feature>
<gene>
    <name evidence="9" type="ORF">HGB44_04165</name>
</gene>
<dbReference type="NCBIfam" id="TIGR01167">
    <property type="entry name" value="LPXTG_anchor"/>
    <property type="match status" value="1"/>
</dbReference>
<feature type="compositionally biased region" description="Acidic residues" evidence="5">
    <location>
        <begin position="160"/>
        <end position="177"/>
    </location>
</feature>
<accession>A0A7X6M9I6</accession>
<name>A0A7X6M9I6_9ACTN</name>
<keyword evidence="6" id="KW-0472">Membrane</keyword>
<feature type="domain" description="Gram-positive cocci surface proteins LPxTG" evidence="8">
    <location>
        <begin position="226"/>
        <end position="264"/>
    </location>
</feature>
<keyword evidence="2" id="KW-0964">Secreted</keyword>
<feature type="compositionally biased region" description="Low complexity" evidence="5">
    <location>
        <begin position="178"/>
        <end position="207"/>
    </location>
</feature>
<feature type="chain" id="PRO_5031161912" evidence="7">
    <location>
        <begin position="35"/>
        <end position="264"/>
    </location>
</feature>
<keyword evidence="6" id="KW-0812">Transmembrane</keyword>
<evidence type="ECO:0000256" key="7">
    <source>
        <dbReference type="SAM" id="SignalP"/>
    </source>
</evidence>
<feature type="transmembrane region" description="Helical" evidence="6">
    <location>
        <begin position="232"/>
        <end position="254"/>
    </location>
</feature>
<evidence type="ECO:0000256" key="5">
    <source>
        <dbReference type="SAM" id="MobiDB-lite"/>
    </source>
</evidence>
<dbReference type="EMBL" id="JAAXPG010000003">
    <property type="protein sequence ID" value="NKY96875.1"/>
    <property type="molecule type" value="Genomic_DNA"/>
</dbReference>
<keyword evidence="10" id="KW-1185">Reference proteome</keyword>
<feature type="signal peptide" evidence="7">
    <location>
        <begin position="1"/>
        <end position="34"/>
    </location>
</feature>
<evidence type="ECO:0000256" key="1">
    <source>
        <dbReference type="ARBA" id="ARBA00022512"/>
    </source>
</evidence>
<evidence type="ECO:0000313" key="10">
    <source>
        <dbReference type="Proteomes" id="UP000553209"/>
    </source>
</evidence>
<proteinExistence type="predicted"/>
<dbReference type="InterPro" id="IPR019931">
    <property type="entry name" value="LPXTG_anchor"/>
</dbReference>
<feature type="region of interest" description="Disordered" evidence="5">
    <location>
        <begin position="35"/>
        <end position="61"/>
    </location>
</feature>
<sequence length="264" mass="26962">MSPNPGAGAFGARLFLGAALVAGTVLGGASAAFAASPASAPGDNGTVKIHDPSTSEQDNRNEPKVCDFQIVADNFDAVQEVSWEILAKAGNGGWKDVVLEGTLVLDGEGAGSTEILELDDGHYKLDWTFEGQRGNDAKHKVFKVDCGDSSEEPEPTAPEETPEEEPSTPPAEEETPDESPAPTDPVEPTAPGETEAPTAPADPSAPEGTEPEADEGNAPDGDEQSLPVTGSALTALVAAGAVAVAGGGSAVYFARRRKNADAQE</sequence>
<feature type="region of interest" description="Disordered" evidence="5">
    <location>
        <begin position="144"/>
        <end position="229"/>
    </location>
</feature>
<evidence type="ECO:0000256" key="4">
    <source>
        <dbReference type="ARBA" id="ARBA00023088"/>
    </source>
</evidence>
<keyword evidence="6" id="KW-1133">Transmembrane helix</keyword>
<dbReference type="Pfam" id="PF00746">
    <property type="entry name" value="Gram_pos_anchor"/>
    <property type="match status" value="1"/>
</dbReference>
<dbReference type="RefSeq" id="WP_061082103.1">
    <property type="nucleotide sequence ID" value="NZ_JAAXPG010000003.1"/>
</dbReference>
<dbReference type="PROSITE" id="PS50847">
    <property type="entry name" value="GRAM_POS_ANCHORING"/>
    <property type="match status" value="1"/>
</dbReference>
<protein>
    <submittedName>
        <fullName evidence="9">LPXTG cell wall anchor domain-containing protein</fullName>
    </submittedName>
</protein>
<comment type="caution">
    <text evidence="9">The sequence shown here is derived from an EMBL/GenBank/DDBJ whole genome shotgun (WGS) entry which is preliminary data.</text>
</comment>
<reference evidence="9 10" key="1">
    <citation type="submission" date="2020-04" db="EMBL/GenBank/DDBJ databases">
        <title>MicrobeNet Type strains.</title>
        <authorList>
            <person name="Nicholson A.C."/>
        </authorList>
    </citation>
    <scope>NUCLEOTIDE SEQUENCE [LARGE SCALE GENOMIC DNA]</scope>
    <source>
        <strain evidence="9 10">ATCC 23612</strain>
    </source>
</reference>
<dbReference type="AlphaFoldDB" id="A0A7X6M9I6"/>
<keyword evidence="1" id="KW-0134">Cell wall</keyword>
<evidence type="ECO:0000313" key="9">
    <source>
        <dbReference type="EMBL" id="NKY96875.1"/>
    </source>
</evidence>
<dbReference type="Proteomes" id="UP000553209">
    <property type="component" value="Unassembled WGS sequence"/>
</dbReference>
<organism evidence="9 10">
    <name type="scientific">Nocardiopsis alborubida</name>
    <dbReference type="NCBI Taxonomy" id="146802"/>
    <lineage>
        <taxon>Bacteria</taxon>
        <taxon>Bacillati</taxon>
        <taxon>Actinomycetota</taxon>
        <taxon>Actinomycetes</taxon>
        <taxon>Streptosporangiales</taxon>
        <taxon>Nocardiopsidaceae</taxon>
        <taxon>Nocardiopsis</taxon>
    </lineage>
</organism>
<evidence type="ECO:0000256" key="2">
    <source>
        <dbReference type="ARBA" id="ARBA00022525"/>
    </source>
</evidence>
<evidence type="ECO:0000256" key="6">
    <source>
        <dbReference type="SAM" id="Phobius"/>
    </source>
</evidence>
<evidence type="ECO:0000256" key="3">
    <source>
        <dbReference type="ARBA" id="ARBA00022729"/>
    </source>
</evidence>